<dbReference type="Pfam" id="PF01663">
    <property type="entry name" value="Phosphodiest"/>
    <property type="match status" value="1"/>
</dbReference>
<proteinExistence type="predicted"/>
<feature type="region of interest" description="Disordered" evidence="1">
    <location>
        <begin position="30"/>
        <end position="61"/>
    </location>
</feature>
<reference evidence="3" key="1">
    <citation type="submission" date="2016-10" db="EMBL/GenBank/DDBJ databases">
        <authorList>
            <person name="Varghese N."/>
            <person name="Submissions S."/>
        </authorList>
    </citation>
    <scope>NUCLEOTIDE SEQUENCE [LARGE SCALE GENOMIC DNA]</scope>
    <source>
        <strain evidence="3">CGMCC 1.7061</strain>
    </source>
</reference>
<sequence length="460" mass="49833">MTFTLEQRPRRNAWLATLAAALITLSGCGGGSGASQDTTKPTDPGGDNVTPEVTPDPTPEPITKALVIGIDGLMYEYIDDIDTPDLNEPVTPNFDRLTLTKAHVGGYLNTTTYQVSISGPAWTSILTGTWTDRHGVTGNDGAASQVYGIFYLLDQLDPTMKTGSFAAWTDINSGHMRKDMAYVDRRVDGSSRAEGQLVDDFITDQVISELEDDASPLRFIFAHLDRPDATGHDCGWCAATEQAVADTDARVGRILDAVAHRERTLNEEWLVIMVSDHGHREAGGHDRNTVIERTSVIGVNKPALFNEFLSTPASPLMLSNDPEQNALMGYPGITTVVPTVMTYLGYPPQLGSAFDSPSLIGDLGAYKLYNTIDQSRRDQATVTLNWQISGNATQQYIYRGDTLIAELGAMDSQYQDSVTLAELGEGTHQINYTVVSDVGAPVTSLAEVKLAECGLFCFPL</sequence>
<dbReference type="GO" id="GO:0016787">
    <property type="term" value="F:hydrolase activity"/>
    <property type="evidence" value="ECO:0007669"/>
    <property type="project" value="UniProtKB-ARBA"/>
</dbReference>
<dbReference type="OrthoDB" id="1956004at2"/>
<protein>
    <submittedName>
        <fullName evidence="2">Type I phosphodiesterase / nucleotide pyrophosphatase</fullName>
    </submittedName>
</protein>
<dbReference type="EMBL" id="FOUE01000003">
    <property type="protein sequence ID" value="SFM36515.1"/>
    <property type="molecule type" value="Genomic_DNA"/>
</dbReference>
<dbReference type="AlphaFoldDB" id="A0A1I4QA04"/>
<organism evidence="2 3">
    <name type="scientific">Marinobacter zhejiangensis</name>
    <dbReference type="NCBI Taxonomy" id="488535"/>
    <lineage>
        <taxon>Bacteria</taxon>
        <taxon>Pseudomonadati</taxon>
        <taxon>Pseudomonadota</taxon>
        <taxon>Gammaproteobacteria</taxon>
        <taxon>Pseudomonadales</taxon>
        <taxon>Marinobacteraceae</taxon>
        <taxon>Marinobacter</taxon>
    </lineage>
</organism>
<dbReference type="PANTHER" id="PTHR10151:SF120">
    <property type="entry name" value="BIS(5'-ADENOSYL)-TRIPHOSPHATASE"/>
    <property type="match status" value="1"/>
</dbReference>
<dbReference type="InterPro" id="IPR002591">
    <property type="entry name" value="Phosphodiest/P_Trfase"/>
</dbReference>
<dbReference type="Proteomes" id="UP000198519">
    <property type="component" value="Unassembled WGS sequence"/>
</dbReference>
<dbReference type="STRING" id="488535.SAMN04487963_2250"/>
<keyword evidence="3" id="KW-1185">Reference proteome</keyword>
<dbReference type="InterPro" id="IPR017850">
    <property type="entry name" value="Alkaline_phosphatase_core_sf"/>
</dbReference>
<dbReference type="PANTHER" id="PTHR10151">
    <property type="entry name" value="ECTONUCLEOTIDE PYROPHOSPHATASE/PHOSPHODIESTERASE"/>
    <property type="match status" value="1"/>
</dbReference>
<evidence type="ECO:0000256" key="1">
    <source>
        <dbReference type="SAM" id="MobiDB-lite"/>
    </source>
</evidence>
<accession>A0A1I4QA04</accession>
<gene>
    <name evidence="2" type="ORF">SAMN04487963_2250</name>
</gene>
<dbReference type="RefSeq" id="WP_092022555.1">
    <property type="nucleotide sequence ID" value="NZ_FOUE01000003.1"/>
</dbReference>
<evidence type="ECO:0000313" key="3">
    <source>
        <dbReference type="Proteomes" id="UP000198519"/>
    </source>
</evidence>
<dbReference type="Gene3D" id="3.40.720.10">
    <property type="entry name" value="Alkaline Phosphatase, subunit A"/>
    <property type="match status" value="2"/>
</dbReference>
<dbReference type="SUPFAM" id="SSF53649">
    <property type="entry name" value="Alkaline phosphatase-like"/>
    <property type="match status" value="1"/>
</dbReference>
<evidence type="ECO:0000313" key="2">
    <source>
        <dbReference type="EMBL" id="SFM36515.1"/>
    </source>
</evidence>
<name>A0A1I4QA04_9GAMM</name>